<evidence type="ECO:0000313" key="7">
    <source>
        <dbReference type="EMBL" id="APH71879.1"/>
    </source>
</evidence>
<dbReference type="SUPFAM" id="SSF55961">
    <property type="entry name" value="Bet v1-like"/>
    <property type="match status" value="1"/>
</dbReference>
<dbReference type="PANTHER" id="PTHR21266">
    <property type="entry name" value="IRON-SULFUR DOMAIN CONTAINING PROTEIN"/>
    <property type="match status" value="1"/>
</dbReference>
<keyword evidence="1" id="KW-0001">2Fe-2S</keyword>
<gene>
    <name evidence="7" type="ORF">BSQ44_11250</name>
</gene>
<evidence type="ECO:0000256" key="2">
    <source>
        <dbReference type="ARBA" id="ARBA00022723"/>
    </source>
</evidence>
<dbReference type="GO" id="GO:0016491">
    <property type="term" value="F:oxidoreductase activity"/>
    <property type="evidence" value="ECO:0007669"/>
    <property type="project" value="UniProtKB-KW"/>
</dbReference>
<dbReference type="RefSeq" id="WP_072604096.1">
    <property type="nucleotide sequence ID" value="NZ_CP018171.1"/>
</dbReference>
<dbReference type="PANTHER" id="PTHR21266:SF59">
    <property type="entry name" value="BLR4922 PROTEIN"/>
    <property type="match status" value="1"/>
</dbReference>
<dbReference type="GO" id="GO:0051537">
    <property type="term" value="F:2 iron, 2 sulfur cluster binding"/>
    <property type="evidence" value="ECO:0007669"/>
    <property type="project" value="UniProtKB-KW"/>
</dbReference>
<keyword evidence="4" id="KW-0408">Iron</keyword>
<keyword evidence="3" id="KW-0560">Oxidoreductase</keyword>
<dbReference type="Gene3D" id="2.102.10.10">
    <property type="entry name" value="Rieske [2Fe-2S] iron-sulphur domain"/>
    <property type="match status" value="1"/>
</dbReference>
<dbReference type="GO" id="GO:0005506">
    <property type="term" value="F:iron ion binding"/>
    <property type="evidence" value="ECO:0007669"/>
    <property type="project" value="InterPro"/>
</dbReference>
<keyword evidence="5" id="KW-0411">Iron-sulfur</keyword>
<dbReference type="KEGG" id="meso:BSQ44_11250"/>
<feature type="domain" description="Rieske" evidence="6">
    <location>
        <begin position="27"/>
        <end position="133"/>
    </location>
</feature>
<evidence type="ECO:0000256" key="4">
    <source>
        <dbReference type="ARBA" id="ARBA00023004"/>
    </source>
</evidence>
<dbReference type="PROSITE" id="PS51296">
    <property type="entry name" value="RIESKE"/>
    <property type="match status" value="1"/>
</dbReference>
<dbReference type="Pfam" id="PF00355">
    <property type="entry name" value="Rieske"/>
    <property type="match status" value="1"/>
</dbReference>
<protein>
    <recommendedName>
        <fullName evidence="6">Rieske domain-containing protein</fullName>
    </recommendedName>
</protein>
<dbReference type="InterPro" id="IPR017941">
    <property type="entry name" value="Rieske_2Fe-2S"/>
</dbReference>
<dbReference type="Proteomes" id="UP000182840">
    <property type="component" value="Chromosome"/>
</dbReference>
<evidence type="ECO:0000256" key="3">
    <source>
        <dbReference type="ARBA" id="ARBA00023002"/>
    </source>
</evidence>
<dbReference type="AlphaFoldDB" id="A0A1L3SR48"/>
<proteinExistence type="predicted"/>
<keyword evidence="2" id="KW-0479">Metal-binding</keyword>
<evidence type="ECO:0000313" key="8">
    <source>
        <dbReference type="Proteomes" id="UP000182840"/>
    </source>
</evidence>
<dbReference type="STRING" id="1670800.BSQ44_11250"/>
<dbReference type="SUPFAM" id="SSF50022">
    <property type="entry name" value="ISP domain"/>
    <property type="match status" value="1"/>
</dbReference>
<dbReference type="PROSITE" id="PS00570">
    <property type="entry name" value="RING_HYDROXYL_ALPHA"/>
    <property type="match status" value="1"/>
</dbReference>
<name>A0A1L3SR48_9HYPH</name>
<reference evidence="8" key="1">
    <citation type="submission" date="2016-11" db="EMBL/GenBank/DDBJ databases">
        <title>Mesorhizobium oceanicum sp. nov., isolated from deep seawater in South China Sea.</title>
        <authorList>
            <person name="Fu G.-Y."/>
        </authorList>
    </citation>
    <scope>NUCLEOTIDE SEQUENCE [LARGE SCALE GENOMIC DNA]</scope>
    <source>
        <strain evidence="8">B7</strain>
    </source>
</reference>
<dbReference type="Pfam" id="PF19301">
    <property type="entry name" value="LigXa_C"/>
    <property type="match status" value="1"/>
</dbReference>
<dbReference type="Gene3D" id="3.90.380.10">
    <property type="entry name" value="Naphthalene 1,2-dioxygenase Alpha Subunit, Chain A, domain 1"/>
    <property type="match status" value="1"/>
</dbReference>
<dbReference type="InterPro" id="IPR045623">
    <property type="entry name" value="LigXa_C"/>
</dbReference>
<dbReference type="InterPro" id="IPR036922">
    <property type="entry name" value="Rieske_2Fe-2S_sf"/>
</dbReference>
<dbReference type="InterPro" id="IPR050584">
    <property type="entry name" value="Cholesterol_7-desaturase"/>
</dbReference>
<dbReference type="OrthoDB" id="9800776at2"/>
<keyword evidence="8" id="KW-1185">Reference proteome</keyword>
<evidence type="ECO:0000259" key="6">
    <source>
        <dbReference type="PROSITE" id="PS51296"/>
    </source>
</evidence>
<dbReference type="InterPro" id="IPR015881">
    <property type="entry name" value="ARHD_Rieske_2Fe_2S"/>
</dbReference>
<dbReference type="CDD" id="cd03479">
    <property type="entry name" value="Rieske_RO_Alpha_PhDO_like"/>
    <property type="match status" value="1"/>
</dbReference>
<dbReference type="EMBL" id="CP018171">
    <property type="protein sequence ID" value="APH71879.1"/>
    <property type="molecule type" value="Genomic_DNA"/>
</dbReference>
<organism evidence="7 8">
    <name type="scientific">Aquibium oceanicum</name>
    <dbReference type="NCBI Taxonomy" id="1670800"/>
    <lineage>
        <taxon>Bacteria</taxon>
        <taxon>Pseudomonadati</taxon>
        <taxon>Pseudomonadota</taxon>
        <taxon>Alphaproteobacteria</taxon>
        <taxon>Hyphomicrobiales</taxon>
        <taxon>Phyllobacteriaceae</taxon>
        <taxon>Aquibium</taxon>
    </lineage>
</organism>
<evidence type="ECO:0000256" key="5">
    <source>
        <dbReference type="ARBA" id="ARBA00023014"/>
    </source>
</evidence>
<sequence>MLTREENDRLTQVGPGTPMGETMRRYWLPIATSDQLPHPDCAPLRSMLLGEPFVVFRNTDGEVGVLDEFCMHRRVSLALGRVEDNGIRCLYHGWKFAVDGTIQETPNHCNEKFRQRLKAPAFPVREAGGLIWTYIGPKEKQPPFQHYLFMEGPKENRVALRVDTAANYLQLWEGGTDSSHVGILHHDHVAIAKNKDEEFDLGVMAVEDHAPVLDIVDTEYGYHYAAKRRGPVDENGNESFSVRVTPVIFPTGRIIPAPNTFQYFLFEVPQNDHVTSTYIVCHGQKKADRHGVKAILGLNDERFWREEDCLFRASWEVNRMNQDRHRMDTSFAGFSGIEQEDAVLAVSMGPIVDRTKEHMVPADRAVVHLRARLLESIRRVEEGGDPIGLRVEDFSGVHSLIDTTVRKNESWQRLLPGNMELLKAAE</sequence>
<evidence type="ECO:0000256" key="1">
    <source>
        <dbReference type="ARBA" id="ARBA00022714"/>
    </source>
</evidence>
<accession>A0A1L3SR48</accession>